<evidence type="ECO:0000256" key="6">
    <source>
        <dbReference type="ARBA" id="ARBA00023237"/>
    </source>
</evidence>
<sequence>MRNARIFKSLRLLFLFFLIPALAFSQNISINGVVKDASGDGLPGVAISEIGTSNGTLTDIDGKFTLTVSSKGKIKVSMIGFQAQEINVSGKTSFNIVLEEDTKLLDEVVVVGYGQMKRTDLTGSVVSVSSDAISKSVTTSVDQVLQGRAAGVQVTQNSGMPGGGSSIRIRGTNSINSSNEPIFVIDGVVIDGNTDSGSENALSSINPADILSMDILKDASATAIYGSRGANGVIIITTKRGESGTPRITYDGYVGMQTMPKKLDLLNLQEFAYHKNERTRIMGHPMDDSFIRPDLLGEGTDWQDELFRTAVMHNHNLSVSGGTSKMTYAFGAGYLNQEGIALGSGFERFSLRGNIDAEVKSWLKMGVNFAVNNSKQNITVSDDNLINIALQQTPNVAARNPDGSYGGPDTDEFVQTNPVGLAMLKDNRNEKSGFRSNIYAEATIIDGLTLKTEFSSDINNTNVYKFTPSYEFGAIKNEVRESERSKSYSKFWAWRNIATYNKTVAEKHAINVMLGQEMQESKWDYLWGYRKGFITNNANDLDAGDATTAKANNSSGINSLMSYFGRAFYSFDDRYLLTATLRRDGSSRFADGNRWGWFPSAALAWKISNESFLKENKTINNMKFRLGWGKVGNENIQNYGYTSTMSSVATIWGTGLLSGNTANPDLQWETTSSVNVGFDLNLFRNRIELIVEWYNKETDNLLLLMPLPAYVGTSGQGSTTPPWVNIGSIRNRGFEVTLNTFNIDKKDFSWKSNFVFSSNRNKVLSLDMESSIVDATMSRGSETSIITRTAVGQPIGQFYGYKVIGRFESATDFYYKDANGNIQQTAIPEGVPISKTGVWVGDLMFEDKDGDGKITEADRDYIGNPEPKFTFGIGNTFTYKDFDLTVYLNGSYGGDVFNWIRRWTDDPRQSTNVTKRATTFARLGVIDPTLSDDDFRNVRIIGGASNMPRLAPSDANANNRVSDRYIEDGSYLRIQNISLGYTLPKKMVNKLHIENLRVYTNIQNLHTFSKYKGYDPELGSMSQNALLTGIDNARYPSPVIYTFGLNVTF</sequence>
<evidence type="ECO:0000256" key="5">
    <source>
        <dbReference type="ARBA" id="ARBA00023136"/>
    </source>
</evidence>
<dbReference type="SUPFAM" id="SSF49464">
    <property type="entry name" value="Carboxypeptidase regulatory domain-like"/>
    <property type="match status" value="1"/>
</dbReference>
<evidence type="ECO:0000313" key="10">
    <source>
        <dbReference type="EMBL" id="SBV97662.1"/>
    </source>
</evidence>
<evidence type="ECO:0000256" key="1">
    <source>
        <dbReference type="ARBA" id="ARBA00004571"/>
    </source>
</evidence>
<accession>A0A212JE04</accession>
<dbReference type="InterPro" id="IPR039426">
    <property type="entry name" value="TonB-dep_rcpt-like"/>
</dbReference>
<evidence type="ECO:0000256" key="8">
    <source>
        <dbReference type="SAM" id="SignalP"/>
    </source>
</evidence>
<dbReference type="RefSeq" id="WP_296940346.1">
    <property type="nucleotide sequence ID" value="NZ_LT599032.1"/>
</dbReference>
<dbReference type="Gene3D" id="2.60.40.1120">
    <property type="entry name" value="Carboxypeptidase-like, regulatory domain"/>
    <property type="match status" value="1"/>
</dbReference>
<dbReference type="InterPro" id="IPR012910">
    <property type="entry name" value="Plug_dom"/>
</dbReference>
<keyword evidence="8" id="KW-0732">Signal</keyword>
<dbReference type="Gene3D" id="2.40.170.20">
    <property type="entry name" value="TonB-dependent receptor, beta-barrel domain"/>
    <property type="match status" value="1"/>
</dbReference>
<reference evidence="10" key="1">
    <citation type="submission" date="2016-04" db="EMBL/GenBank/DDBJ databases">
        <authorList>
            <person name="Evans L.H."/>
            <person name="Alamgir A."/>
            <person name="Owens N."/>
            <person name="Weber N.D."/>
            <person name="Virtaneva K."/>
            <person name="Barbian K."/>
            <person name="Babar A."/>
            <person name="Rosenke K."/>
        </authorList>
    </citation>
    <scope>NUCLEOTIDE SEQUENCE</scope>
    <source>
        <strain evidence="10">86-1</strain>
    </source>
</reference>
<proteinExistence type="inferred from homology"/>
<evidence type="ECO:0000256" key="2">
    <source>
        <dbReference type="ARBA" id="ARBA00022448"/>
    </source>
</evidence>
<dbReference type="InterPro" id="IPR008969">
    <property type="entry name" value="CarboxyPept-like_regulatory"/>
</dbReference>
<dbReference type="AlphaFoldDB" id="A0A212JE04"/>
<keyword evidence="4 7" id="KW-0812">Transmembrane</keyword>
<feature type="signal peptide" evidence="8">
    <location>
        <begin position="1"/>
        <end position="23"/>
    </location>
</feature>
<gene>
    <name evidence="10" type="ORF">KL86DYS1_11969</name>
</gene>
<dbReference type="Pfam" id="PF13715">
    <property type="entry name" value="CarbopepD_reg_2"/>
    <property type="match status" value="1"/>
</dbReference>
<comment type="subcellular location">
    <subcellularLocation>
        <location evidence="1 7">Cell outer membrane</location>
        <topology evidence="1 7">Multi-pass membrane protein</topology>
    </subcellularLocation>
</comment>
<feature type="chain" id="PRO_5011990327" evidence="8">
    <location>
        <begin position="24"/>
        <end position="1049"/>
    </location>
</feature>
<dbReference type="InterPro" id="IPR023997">
    <property type="entry name" value="TonB-dep_OMP_SusC/RagA_CS"/>
</dbReference>
<evidence type="ECO:0000256" key="3">
    <source>
        <dbReference type="ARBA" id="ARBA00022452"/>
    </source>
</evidence>
<organism evidence="10">
    <name type="scientific">uncultured Dysgonomonas sp</name>
    <dbReference type="NCBI Taxonomy" id="206096"/>
    <lineage>
        <taxon>Bacteria</taxon>
        <taxon>Pseudomonadati</taxon>
        <taxon>Bacteroidota</taxon>
        <taxon>Bacteroidia</taxon>
        <taxon>Bacteroidales</taxon>
        <taxon>Dysgonomonadaceae</taxon>
        <taxon>Dysgonomonas</taxon>
        <taxon>environmental samples</taxon>
    </lineage>
</organism>
<keyword evidence="3 7" id="KW-1134">Transmembrane beta strand</keyword>
<dbReference type="FunFam" id="2.170.130.10:FF:000008">
    <property type="entry name" value="SusC/RagA family TonB-linked outer membrane protein"/>
    <property type="match status" value="1"/>
</dbReference>
<evidence type="ECO:0000259" key="9">
    <source>
        <dbReference type="Pfam" id="PF07715"/>
    </source>
</evidence>
<evidence type="ECO:0000256" key="7">
    <source>
        <dbReference type="PROSITE-ProRule" id="PRU01360"/>
    </source>
</evidence>
<dbReference type="PROSITE" id="PS52016">
    <property type="entry name" value="TONB_DEPENDENT_REC_3"/>
    <property type="match status" value="1"/>
</dbReference>
<dbReference type="Gene3D" id="2.170.130.10">
    <property type="entry name" value="TonB-dependent receptor, plug domain"/>
    <property type="match status" value="1"/>
</dbReference>
<protein>
    <submittedName>
        <fullName evidence="10">SusC/RagA family TonB-linked outer membrane protein</fullName>
    </submittedName>
</protein>
<dbReference type="GO" id="GO:0009279">
    <property type="term" value="C:cell outer membrane"/>
    <property type="evidence" value="ECO:0007669"/>
    <property type="project" value="UniProtKB-SubCell"/>
</dbReference>
<name>A0A212JE04_9BACT</name>
<keyword evidence="2 7" id="KW-0813">Transport</keyword>
<evidence type="ECO:0000256" key="4">
    <source>
        <dbReference type="ARBA" id="ARBA00022692"/>
    </source>
</evidence>
<keyword evidence="5 7" id="KW-0472">Membrane</keyword>
<keyword evidence="6 7" id="KW-0998">Cell outer membrane</keyword>
<dbReference type="NCBIfam" id="TIGR04057">
    <property type="entry name" value="SusC_RagA_signa"/>
    <property type="match status" value="1"/>
</dbReference>
<dbReference type="NCBIfam" id="TIGR04056">
    <property type="entry name" value="OMP_RagA_SusC"/>
    <property type="match status" value="1"/>
</dbReference>
<dbReference type="Pfam" id="PF07715">
    <property type="entry name" value="Plug"/>
    <property type="match status" value="1"/>
</dbReference>
<dbReference type="InterPro" id="IPR036942">
    <property type="entry name" value="Beta-barrel_TonB_sf"/>
</dbReference>
<dbReference type="SUPFAM" id="SSF56935">
    <property type="entry name" value="Porins"/>
    <property type="match status" value="1"/>
</dbReference>
<dbReference type="EMBL" id="FLUM01000001">
    <property type="protein sequence ID" value="SBV97662.1"/>
    <property type="molecule type" value="Genomic_DNA"/>
</dbReference>
<comment type="similarity">
    <text evidence="7">Belongs to the TonB-dependent receptor family.</text>
</comment>
<dbReference type="InterPro" id="IPR037066">
    <property type="entry name" value="Plug_dom_sf"/>
</dbReference>
<dbReference type="InterPro" id="IPR023996">
    <property type="entry name" value="TonB-dep_OMP_SusC/RagA"/>
</dbReference>
<feature type="domain" description="TonB-dependent receptor plug" evidence="9">
    <location>
        <begin position="119"/>
        <end position="233"/>
    </location>
</feature>